<dbReference type="PROSITE" id="PS50077">
    <property type="entry name" value="HEAT_REPEAT"/>
    <property type="match status" value="1"/>
</dbReference>
<dbReference type="AlphaFoldDB" id="A0A3A4QQJ5"/>
<gene>
    <name evidence="2" type="ORF">C4541_12885</name>
</gene>
<evidence type="ECO:0000313" key="3">
    <source>
        <dbReference type="Proteomes" id="UP000266426"/>
    </source>
</evidence>
<dbReference type="GO" id="GO:0016491">
    <property type="term" value="F:oxidoreductase activity"/>
    <property type="evidence" value="ECO:0007669"/>
    <property type="project" value="TreeGrafter"/>
</dbReference>
<dbReference type="InterPro" id="IPR011989">
    <property type="entry name" value="ARM-like"/>
</dbReference>
<dbReference type="PANTHER" id="PTHR12697:SF5">
    <property type="entry name" value="DEOXYHYPUSINE HYDROXYLASE"/>
    <property type="match status" value="1"/>
</dbReference>
<reference evidence="2 3" key="1">
    <citation type="journal article" date="2017" name="ISME J.">
        <title>Energy and carbon metabolisms in a deep terrestrial subsurface fluid microbial community.</title>
        <authorList>
            <person name="Momper L."/>
            <person name="Jungbluth S.P."/>
            <person name="Lee M.D."/>
            <person name="Amend J.P."/>
        </authorList>
    </citation>
    <scope>NUCLEOTIDE SEQUENCE [LARGE SCALE GENOMIC DNA]</scope>
    <source>
        <strain evidence="2">SURF_26</strain>
    </source>
</reference>
<dbReference type="Pfam" id="PF13646">
    <property type="entry name" value="HEAT_2"/>
    <property type="match status" value="3"/>
</dbReference>
<comment type="function">
    <text evidence="1">Catalyzes the hydroxylation of the N(6)-(4-aminobutyl)-L-lysine intermediate produced by deoxyhypusine synthase/DHPS on a critical lysine of the eukaryotic translation initiation factor 5A/eIF-5A. This is the second step of the post-translational modification of that lysine into an unusual amino acid residue named hypusine. Hypusination is unique to mature eIF-5A factor and is essential for its function.</text>
</comment>
<evidence type="ECO:0000313" key="2">
    <source>
        <dbReference type="EMBL" id="RJP56147.1"/>
    </source>
</evidence>
<proteinExistence type="predicted"/>
<sequence>MKNNTSHINEFLKFALDDDHLIVQLPCLQHNKLMNDFVAKWGRSSADDAHSDDSAVSDTVLEQLVSRADKSDLPTQQAAEFILHQFGDRAIEIIAGQLKSSDKKNRMSAIQMLGNIRDSNAYPHLLAALENEKDEKVRDLIYEAIGACCNKDSIPILSERLREINESDPWRAFLVMSALMCMPDETLIPQMASMLEHEVLGRFAICYMGLVADPSCVEPLCELLQSDSVSPASVRAACAALHKIEFSIFDAMEYQQDGIVLEYFNNQLSSLPPRVAQVICEMMPDENKQSAKILLWVLKRMNASISFENALLWVDKRPEFFEMIVRLVDPSTVPDIDMQECESYSVPCQRLQMYFFPQHRAEEVLSCFSNHLADMDICVRREAAEWAGKCELPQVVDLMVKMLDDPDEIVCVTAGRNLAAYPDTELVVSKLRDRLKNANSHLRATVLQVFSLLGLPRLVPVISKYLRDTENYVKIAALKAIYSICRNNADPQLRNPELYQALVDVIREGSTPVVGHALETLASLYGGHKELVDLFDRCLDSNDEAIQYHVVKAMGHIDSEWVLDMVLNYLDTMQSRRVQIAAAELLYNYKSTESIHGLQKLQYVPDPYVQGYVASLMGKLHYEPSLPWLREKASSRNWFLKLSAIEALANFNYPLVEKILCAILNDGQYNTEEVGYPVVRTVIDAFGRNKACTTIKSLLPYLKHSFYTAHAYHALVKKGDLIYKEMDTFIHATQFYLRRIAAGVLGEIKDERSVKYLTLLVDDHCPSVRRSALVSLSSLGVPGAYRALSSLQPEILTDLERYIVIEGLKKVKN</sequence>
<dbReference type="SMART" id="SM00567">
    <property type="entry name" value="EZ_HEAT"/>
    <property type="match status" value="9"/>
</dbReference>
<dbReference type="Proteomes" id="UP000266426">
    <property type="component" value="Unassembled WGS sequence"/>
</dbReference>
<comment type="caution">
    <text evidence="2">The sequence shown here is derived from an EMBL/GenBank/DDBJ whole genome shotgun (WGS) entry which is preliminary data.</text>
</comment>
<organism evidence="2 3">
    <name type="scientific">Candidatus Auribacter fodinae</name>
    <dbReference type="NCBI Taxonomy" id="2093366"/>
    <lineage>
        <taxon>Bacteria</taxon>
        <taxon>Pseudomonadati</taxon>
        <taxon>Candidatus Auribacterota</taxon>
        <taxon>Candidatus Auribacteria</taxon>
        <taxon>Candidatus Auribacterales</taxon>
        <taxon>Candidatus Auribacteraceae</taxon>
        <taxon>Candidatus Auribacter</taxon>
    </lineage>
</organism>
<dbReference type="EMBL" id="QZJZ01000101">
    <property type="protein sequence ID" value="RJP56147.1"/>
    <property type="molecule type" value="Genomic_DNA"/>
</dbReference>
<name>A0A3A4QQJ5_9BACT</name>
<evidence type="ECO:0000256" key="1">
    <source>
        <dbReference type="ARBA" id="ARBA00045876"/>
    </source>
</evidence>
<dbReference type="InterPro" id="IPR004155">
    <property type="entry name" value="PBS_lyase_HEAT"/>
</dbReference>
<dbReference type="SUPFAM" id="SSF48371">
    <property type="entry name" value="ARM repeat"/>
    <property type="match status" value="3"/>
</dbReference>
<protein>
    <submittedName>
        <fullName evidence="2">HEAT repeat domain-containing protein</fullName>
    </submittedName>
</protein>
<dbReference type="InterPro" id="IPR016024">
    <property type="entry name" value="ARM-type_fold"/>
</dbReference>
<dbReference type="PANTHER" id="PTHR12697">
    <property type="entry name" value="PBS LYASE HEAT-LIKE PROTEIN"/>
    <property type="match status" value="1"/>
</dbReference>
<accession>A0A3A4QQJ5</accession>
<dbReference type="Gene3D" id="1.25.10.10">
    <property type="entry name" value="Leucine-rich Repeat Variant"/>
    <property type="match status" value="4"/>
</dbReference>
<dbReference type="InterPro" id="IPR021133">
    <property type="entry name" value="HEAT_type_2"/>
</dbReference>